<proteinExistence type="predicted"/>
<dbReference type="EMBL" id="FN594959">
    <property type="protein sequence ID" value="CBI17633.3"/>
    <property type="molecule type" value="Genomic_DNA"/>
</dbReference>
<dbReference type="InParanoid" id="D7SPQ4"/>
<gene>
    <name evidence="1" type="ordered locus">VIT_04s0023g00510</name>
</gene>
<sequence length="63" mass="7198">MMGGSNKKLEPHNVSSQLLQHTLQNGLLGPLLDFWKKVTAISFLSFCHFMYRNDTTSKGQNWT</sequence>
<evidence type="ECO:0000313" key="2">
    <source>
        <dbReference type="Proteomes" id="UP000009183"/>
    </source>
</evidence>
<dbReference type="PaxDb" id="29760-VIT_04s0023g00510.t01"/>
<dbReference type="HOGENOM" id="CLU_2890384_0_0_1"/>
<evidence type="ECO:0000313" key="1">
    <source>
        <dbReference type="EMBL" id="CBI17633.3"/>
    </source>
</evidence>
<keyword evidence="2" id="KW-1185">Reference proteome</keyword>
<accession>D7SPQ4</accession>
<name>D7SPQ4_VITVI</name>
<dbReference type="AlphaFoldDB" id="D7SPQ4"/>
<organism evidence="1 2">
    <name type="scientific">Vitis vinifera</name>
    <name type="common">Grape</name>
    <dbReference type="NCBI Taxonomy" id="29760"/>
    <lineage>
        <taxon>Eukaryota</taxon>
        <taxon>Viridiplantae</taxon>
        <taxon>Streptophyta</taxon>
        <taxon>Embryophyta</taxon>
        <taxon>Tracheophyta</taxon>
        <taxon>Spermatophyta</taxon>
        <taxon>Magnoliopsida</taxon>
        <taxon>eudicotyledons</taxon>
        <taxon>Gunneridae</taxon>
        <taxon>Pentapetalae</taxon>
        <taxon>rosids</taxon>
        <taxon>Vitales</taxon>
        <taxon>Vitaceae</taxon>
        <taxon>Viteae</taxon>
        <taxon>Vitis</taxon>
    </lineage>
</organism>
<protein>
    <submittedName>
        <fullName evidence="1">Uncharacterized protein</fullName>
    </submittedName>
</protein>
<reference evidence="2" key="1">
    <citation type="journal article" date="2007" name="Nature">
        <title>The grapevine genome sequence suggests ancestral hexaploidization in major angiosperm phyla.</title>
        <authorList>
            <consortium name="The French-Italian Public Consortium for Grapevine Genome Characterization."/>
            <person name="Jaillon O."/>
            <person name="Aury J.-M."/>
            <person name="Noel B."/>
            <person name="Policriti A."/>
            <person name="Clepet C."/>
            <person name="Casagrande A."/>
            <person name="Choisne N."/>
            <person name="Aubourg S."/>
            <person name="Vitulo N."/>
            <person name="Jubin C."/>
            <person name="Vezzi A."/>
            <person name="Legeai F."/>
            <person name="Hugueney P."/>
            <person name="Dasilva C."/>
            <person name="Horner D."/>
            <person name="Mica E."/>
            <person name="Jublot D."/>
            <person name="Poulain J."/>
            <person name="Bruyere C."/>
            <person name="Billault A."/>
            <person name="Segurens B."/>
            <person name="Gouyvenoux M."/>
            <person name="Ugarte E."/>
            <person name="Cattonaro F."/>
            <person name="Anthouard V."/>
            <person name="Vico V."/>
            <person name="Del Fabbro C."/>
            <person name="Alaux M."/>
            <person name="Di Gaspero G."/>
            <person name="Dumas V."/>
            <person name="Felice N."/>
            <person name="Paillard S."/>
            <person name="Juman I."/>
            <person name="Moroldo M."/>
            <person name="Scalabrin S."/>
            <person name="Canaguier A."/>
            <person name="Le Clainche I."/>
            <person name="Malacrida G."/>
            <person name="Durand E."/>
            <person name="Pesole G."/>
            <person name="Laucou V."/>
            <person name="Chatelet P."/>
            <person name="Merdinoglu D."/>
            <person name="Delledonne M."/>
            <person name="Pezzotti M."/>
            <person name="Lecharny A."/>
            <person name="Scarpelli C."/>
            <person name="Artiguenave F."/>
            <person name="Pe M.E."/>
            <person name="Valle G."/>
            <person name="Morgante M."/>
            <person name="Caboche M."/>
            <person name="Adam-Blondon A.-F."/>
            <person name="Weissenbach J."/>
            <person name="Quetier F."/>
            <person name="Wincker P."/>
        </authorList>
    </citation>
    <scope>NUCLEOTIDE SEQUENCE [LARGE SCALE GENOMIC DNA]</scope>
    <source>
        <strain evidence="2">cv. Pinot noir / PN40024</strain>
    </source>
</reference>
<dbReference type="Proteomes" id="UP000009183">
    <property type="component" value="Chromosome 4"/>
</dbReference>